<gene>
    <name evidence="1" type="ORF">CKQ80_13520</name>
</gene>
<organism evidence="1 2">
    <name type="scientific">Pseudomonas moraviensis</name>
    <dbReference type="NCBI Taxonomy" id="321662"/>
    <lineage>
        <taxon>Bacteria</taxon>
        <taxon>Pseudomonadati</taxon>
        <taxon>Pseudomonadota</taxon>
        <taxon>Gammaproteobacteria</taxon>
        <taxon>Pseudomonadales</taxon>
        <taxon>Pseudomonadaceae</taxon>
        <taxon>Pseudomonas</taxon>
    </lineage>
</organism>
<dbReference type="AlphaFoldDB" id="A0A2A2PLD8"/>
<sequence>MTKGPGRSDCCRVGVTYGYRECLREGRVRVKAATQVRRPSAVRRTCAELCAIQNIDPERPARLFMVQTARENISPCFLATVYRERAPLNCGTSSLQM</sequence>
<dbReference type="EMBL" id="NRST01000001">
    <property type="protein sequence ID" value="PAW56282.1"/>
    <property type="molecule type" value="Genomic_DNA"/>
</dbReference>
<evidence type="ECO:0000313" key="2">
    <source>
        <dbReference type="Proteomes" id="UP000217830"/>
    </source>
</evidence>
<comment type="caution">
    <text evidence="1">The sequence shown here is derived from an EMBL/GenBank/DDBJ whole genome shotgun (WGS) entry which is preliminary data.</text>
</comment>
<proteinExistence type="predicted"/>
<keyword evidence="2" id="KW-1185">Reference proteome</keyword>
<protein>
    <submittedName>
        <fullName evidence="1">Uncharacterized protein</fullName>
    </submittedName>
</protein>
<accession>A0A2A2PLD8</accession>
<reference evidence="1 2" key="1">
    <citation type="submission" date="2017-08" db="EMBL/GenBank/DDBJ databases">
        <title>Draft Genome Sequence of Pseudomonas moraviensis TYU6, isolated from Taxus cuspidata by using PacBio Single-Molecule Real-Time Technology.</title>
        <authorList>
            <person name="Baek K.-H."/>
            <person name="Mishra A.K."/>
        </authorList>
    </citation>
    <scope>NUCLEOTIDE SEQUENCE [LARGE SCALE GENOMIC DNA]</scope>
    <source>
        <strain evidence="1 2">TYU6</strain>
    </source>
</reference>
<evidence type="ECO:0000313" key="1">
    <source>
        <dbReference type="EMBL" id="PAW56282.1"/>
    </source>
</evidence>
<name>A0A2A2PLD8_9PSED</name>
<dbReference type="Proteomes" id="UP000217830">
    <property type="component" value="Unassembled WGS sequence"/>
</dbReference>